<accession>S3ZTB9</accession>
<dbReference type="PATRIC" id="fig|1286094.4.peg.271"/>
<proteinExistence type="predicted"/>
<dbReference type="Proteomes" id="UP000014629">
    <property type="component" value="Unassembled WGS sequence"/>
</dbReference>
<feature type="domain" description="N-acetyltransferase" evidence="1">
    <location>
        <begin position="15"/>
        <end position="174"/>
    </location>
</feature>
<dbReference type="PROSITE" id="PS51186">
    <property type="entry name" value="GNAT"/>
    <property type="match status" value="1"/>
</dbReference>
<comment type="caution">
    <text evidence="2">The sequence shown here is derived from an EMBL/GenBank/DDBJ whole genome shotgun (WGS) entry which is preliminary data.</text>
</comment>
<name>S3ZTB9_9ACTN</name>
<reference evidence="2 3" key="1">
    <citation type="submission" date="2013-02" db="EMBL/GenBank/DDBJ databases">
        <title>Draft Genome Sequence of Streptomyces aurantiacus, Which Produces Setomimycin.</title>
        <authorList>
            <person name="Gruening B.A."/>
            <person name="Praeg A."/>
            <person name="Erxleben A."/>
            <person name="Guenther S."/>
            <person name="Mueller M."/>
        </authorList>
    </citation>
    <scope>NUCLEOTIDE SEQUENCE [LARGE SCALE GENOMIC DNA]</scope>
    <source>
        <strain evidence="2 3">JA 4570</strain>
    </source>
</reference>
<dbReference type="InterPro" id="IPR051531">
    <property type="entry name" value="N-acetyltransferase"/>
</dbReference>
<dbReference type="Gene3D" id="3.40.630.30">
    <property type="match status" value="1"/>
</dbReference>
<dbReference type="OrthoDB" id="3533156at2"/>
<sequence length="181" mass="20151">MTSAPHTPELRSEHLVLSAYVASDEPDFVALFQDEAVGRWFGDGMQSAQEDRALFARLFSIVYAERRFPVWAVRHEGRYAGHAEIKPSPEAWLDGHEIVYGLSRSSWGLGLGTELARLLTDYGHRTLGLAEVHATVDSLNTPSVTVLKRLGYTQGREVREDDGRTTLQFTSRADGWPVPPA</sequence>
<organism evidence="2 3">
    <name type="scientific">Streptomyces aurantiacus JA 4570</name>
    <dbReference type="NCBI Taxonomy" id="1286094"/>
    <lineage>
        <taxon>Bacteria</taxon>
        <taxon>Bacillati</taxon>
        <taxon>Actinomycetota</taxon>
        <taxon>Actinomycetes</taxon>
        <taxon>Kitasatosporales</taxon>
        <taxon>Streptomycetaceae</taxon>
        <taxon>Streptomyces</taxon>
        <taxon>Streptomyces aurantiacus group</taxon>
    </lineage>
</organism>
<dbReference type="Pfam" id="PF13302">
    <property type="entry name" value="Acetyltransf_3"/>
    <property type="match status" value="1"/>
</dbReference>
<dbReference type="PANTHER" id="PTHR43792:SF1">
    <property type="entry name" value="N-ACETYLTRANSFERASE DOMAIN-CONTAINING PROTEIN"/>
    <property type="match status" value="1"/>
</dbReference>
<dbReference type="InterPro" id="IPR000182">
    <property type="entry name" value="GNAT_dom"/>
</dbReference>
<gene>
    <name evidence="2" type="ORF">STRAU_0275</name>
</gene>
<evidence type="ECO:0000313" key="2">
    <source>
        <dbReference type="EMBL" id="EPH46661.1"/>
    </source>
</evidence>
<dbReference type="GO" id="GO:0016747">
    <property type="term" value="F:acyltransferase activity, transferring groups other than amino-acyl groups"/>
    <property type="evidence" value="ECO:0007669"/>
    <property type="project" value="InterPro"/>
</dbReference>
<dbReference type="RefSeq" id="WP_016638409.1">
    <property type="nucleotide sequence ID" value="NZ_AOPZ01000009.1"/>
</dbReference>
<protein>
    <submittedName>
        <fullName evidence="2">Putative GMP synthase</fullName>
    </submittedName>
</protein>
<dbReference type="AlphaFoldDB" id="S3ZTB9"/>
<evidence type="ECO:0000313" key="3">
    <source>
        <dbReference type="Proteomes" id="UP000014629"/>
    </source>
</evidence>
<dbReference type="EMBL" id="AOPZ01000009">
    <property type="protein sequence ID" value="EPH46661.1"/>
    <property type="molecule type" value="Genomic_DNA"/>
</dbReference>
<dbReference type="SUPFAM" id="SSF55729">
    <property type="entry name" value="Acyl-CoA N-acyltransferases (Nat)"/>
    <property type="match status" value="1"/>
</dbReference>
<dbReference type="InterPro" id="IPR016181">
    <property type="entry name" value="Acyl_CoA_acyltransferase"/>
</dbReference>
<dbReference type="PANTHER" id="PTHR43792">
    <property type="entry name" value="GNAT FAMILY, PUTATIVE (AFU_ORTHOLOGUE AFUA_3G00765)-RELATED-RELATED"/>
    <property type="match status" value="1"/>
</dbReference>
<evidence type="ECO:0000259" key="1">
    <source>
        <dbReference type="PROSITE" id="PS51186"/>
    </source>
</evidence>
<keyword evidence="3" id="KW-1185">Reference proteome</keyword>